<accession>A0A0H4QEY5</accession>
<dbReference type="GO" id="GO:0009378">
    <property type="term" value="F:four-way junction helicase activity"/>
    <property type="evidence" value="ECO:0007669"/>
    <property type="project" value="InterPro"/>
</dbReference>
<dbReference type="SUPFAM" id="SSF50249">
    <property type="entry name" value="Nucleic acid-binding proteins"/>
    <property type="match status" value="1"/>
</dbReference>
<dbReference type="Pfam" id="PF01330">
    <property type="entry name" value="RuvA_N"/>
    <property type="match status" value="1"/>
</dbReference>
<dbReference type="InterPro" id="IPR000085">
    <property type="entry name" value="RuvA"/>
</dbReference>
<dbReference type="Pfam" id="PF14520">
    <property type="entry name" value="HHH_5"/>
    <property type="match status" value="1"/>
</dbReference>
<dbReference type="InterPro" id="IPR003583">
    <property type="entry name" value="Hlx-hairpin-Hlx_DNA-bd_motif"/>
</dbReference>
<proteinExistence type="inferred from homology"/>
<dbReference type="NCBIfam" id="TIGR00084">
    <property type="entry name" value="ruvA"/>
    <property type="match status" value="1"/>
</dbReference>
<dbReference type="SUPFAM" id="SSF47781">
    <property type="entry name" value="RuvA domain 2-like"/>
    <property type="match status" value="1"/>
</dbReference>
<dbReference type="STRING" id="1007676.ABM34_04885"/>
<dbReference type="InterPro" id="IPR036267">
    <property type="entry name" value="RuvA_C_sf"/>
</dbReference>
<keyword evidence="8" id="KW-0378">Hydrolase</keyword>
<dbReference type="InterPro" id="IPR012340">
    <property type="entry name" value="NA-bd_OB-fold"/>
</dbReference>
<keyword evidence="4 6" id="KW-0233">DNA recombination</keyword>
<dbReference type="GO" id="GO:0000400">
    <property type="term" value="F:four-way junction DNA binding"/>
    <property type="evidence" value="ECO:0007669"/>
    <property type="project" value="UniProtKB-UniRule"/>
</dbReference>
<gene>
    <name evidence="6" type="primary">ruvA</name>
    <name evidence="8" type="ORF">ABM34_04885</name>
</gene>
<feature type="domain" description="Helix-hairpin-helix DNA-binding motif class 1" evidence="7">
    <location>
        <begin position="70"/>
        <end position="89"/>
    </location>
</feature>
<dbReference type="InterPro" id="IPR013849">
    <property type="entry name" value="DNA_helicase_Holl-junc_RuvA_I"/>
</dbReference>
<dbReference type="EMBL" id="CP012034">
    <property type="protein sequence ID" value="AKP66929.1"/>
    <property type="molecule type" value="Genomic_DNA"/>
</dbReference>
<keyword evidence="3 6" id="KW-0238">DNA-binding</keyword>
<dbReference type="GO" id="GO:0005524">
    <property type="term" value="F:ATP binding"/>
    <property type="evidence" value="ECO:0007669"/>
    <property type="project" value="InterPro"/>
</dbReference>
<keyword evidence="5 6" id="KW-0234">DNA repair</keyword>
<protein>
    <recommendedName>
        <fullName evidence="6">Holliday junction branch migration complex subunit RuvA</fullName>
    </recommendedName>
</protein>
<comment type="function">
    <text evidence="6">The RuvA-RuvB-RuvC complex processes Holliday junction (HJ) DNA during genetic recombination and DNA repair, while the RuvA-RuvB complex plays an important role in the rescue of blocked DNA replication forks via replication fork reversal (RFR). RuvA specifically binds to HJ cruciform DNA, conferring on it an open structure. The RuvB hexamer acts as an ATP-dependent pump, pulling dsDNA into and through the RuvAB complex. HJ branch migration allows RuvC to scan DNA until it finds its consensus sequence, where it cleaves and resolves the cruciform DNA.</text>
</comment>
<name>A0A0H4QEY5_9LACO</name>
<evidence type="ECO:0000313" key="9">
    <source>
        <dbReference type="Proteomes" id="UP000036106"/>
    </source>
</evidence>
<comment type="domain">
    <text evidence="6">Has three domains with a flexible linker between the domains II and III and assumes an 'L' shape. Domain III is highly mobile and contacts RuvB.</text>
</comment>
<feature type="domain" description="Helix-hairpin-helix DNA-binding motif class 1" evidence="7">
    <location>
        <begin position="105"/>
        <end position="124"/>
    </location>
</feature>
<dbReference type="RefSeq" id="WP_048703900.1">
    <property type="nucleotide sequence ID" value="NZ_CP012034.1"/>
</dbReference>
<dbReference type="SUPFAM" id="SSF46929">
    <property type="entry name" value="DNA helicase RuvA subunit, C-terminal domain"/>
    <property type="match status" value="1"/>
</dbReference>
<evidence type="ECO:0000256" key="5">
    <source>
        <dbReference type="ARBA" id="ARBA00023204"/>
    </source>
</evidence>
<comment type="subcellular location">
    <subcellularLocation>
        <location evidence="6">Cytoplasm</location>
    </subcellularLocation>
</comment>
<keyword evidence="8" id="KW-0067">ATP-binding</keyword>
<keyword evidence="8" id="KW-0547">Nucleotide-binding</keyword>
<evidence type="ECO:0000259" key="7">
    <source>
        <dbReference type="SMART" id="SM00278"/>
    </source>
</evidence>
<dbReference type="PATRIC" id="fig|1007676.4.peg.969"/>
<sequence length="198" mass="21842">MFEYLDGKISYIDPAYIVVDVNGVGYKVQVANPYRYEQDENTKVFVEQIVRDNEQSLYGFYDLNEKKIFLKLISVSGIGPKSALAILAGQDHSGLIHAIENNDVKFLTKFPKIGKKTAQQIVLDLSGKFTAEGQMILGEAPIPLTNGTDSPELLDGLAALQSLGYSPREIGKIKDTLKEQNLDSADAYLRAGLQLLTK</sequence>
<evidence type="ECO:0000256" key="2">
    <source>
        <dbReference type="ARBA" id="ARBA00022763"/>
    </source>
</evidence>
<dbReference type="OrthoDB" id="5293449at2"/>
<dbReference type="AlphaFoldDB" id="A0A0H4QEY5"/>
<keyword evidence="8" id="KW-0347">Helicase</keyword>
<organism evidence="8 9">
    <name type="scientific">Companilactobacillus ginsenosidimutans</name>
    <dbReference type="NCBI Taxonomy" id="1007676"/>
    <lineage>
        <taxon>Bacteria</taxon>
        <taxon>Bacillati</taxon>
        <taxon>Bacillota</taxon>
        <taxon>Bacilli</taxon>
        <taxon>Lactobacillales</taxon>
        <taxon>Lactobacillaceae</taxon>
        <taxon>Companilactobacillus</taxon>
    </lineage>
</organism>
<comment type="caution">
    <text evidence="6">Lacks conserved residue(s) required for the propagation of feature annotation.</text>
</comment>
<dbReference type="Pfam" id="PF07499">
    <property type="entry name" value="RuvA_C"/>
    <property type="match status" value="1"/>
</dbReference>
<dbReference type="Gene3D" id="2.40.50.140">
    <property type="entry name" value="Nucleic acid-binding proteins"/>
    <property type="match status" value="1"/>
</dbReference>
<dbReference type="GO" id="GO:0005737">
    <property type="term" value="C:cytoplasm"/>
    <property type="evidence" value="ECO:0007669"/>
    <property type="project" value="UniProtKB-SubCell"/>
</dbReference>
<dbReference type="GO" id="GO:0048476">
    <property type="term" value="C:Holliday junction resolvase complex"/>
    <property type="evidence" value="ECO:0007669"/>
    <property type="project" value="UniProtKB-UniRule"/>
</dbReference>
<dbReference type="InterPro" id="IPR011114">
    <property type="entry name" value="RuvA_C"/>
</dbReference>
<comment type="subunit">
    <text evidence="6">Homotetramer. Forms an RuvA(8)-RuvB(12)-Holliday junction (HJ) complex. HJ DNA is sandwiched between 2 RuvA tetramers; dsDNA enters through RuvA and exits via RuvB. An RuvB hexamer assembles on each DNA strand where it exits the tetramer. Each RuvB hexamer is contacted by two RuvA subunits (via domain III) on 2 adjacent RuvB subunits; this complex drives branch migration. In the full resolvosome a probable DNA-RuvA(4)-RuvB(12)-RuvC(2) complex forms which resolves the HJ.</text>
</comment>
<dbReference type="Proteomes" id="UP000036106">
    <property type="component" value="Chromosome"/>
</dbReference>
<comment type="similarity">
    <text evidence="6">Belongs to the RuvA family.</text>
</comment>
<evidence type="ECO:0000313" key="8">
    <source>
        <dbReference type="EMBL" id="AKP66929.1"/>
    </source>
</evidence>
<dbReference type="Gene3D" id="1.10.150.20">
    <property type="entry name" value="5' to 3' exonuclease, C-terminal subdomain"/>
    <property type="match status" value="1"/>
</dbReference>
<dbReference type="GO" id="GO:0006281">
    <property type="term" value="P:DNA repair"/>
    <property type="evidence" value="ECO:0007669"/>
    <property type="project" value="UniProtKB-UniRule"/>
</dbReference>
<keyword evidence="1 6" id="KW-0963">Cytoplasm</keyword>
<dbReference type="HAMAP" id="MF_00031">
    <property type="entry name" value="DNA_HJ_migration_RuvA"/>
    <property type="match status" value="1"/>
</dbReference>
<keyword evidence="2 6" id="KW-0227">DNA damage</keyword>
<feature type="region of interest" description="Domain III" evidence="6">
    <location>
        <begin position="148"/>
        <end position="198"/>
    </location>
</feature>
<evidence type="ECO:0000256" key="3">
    <source>
        <dbReference type="ARBA" id="ARBA00023125"/>
    </source>
</evidence>
<keyword evidence="9" id="KW-1185">Reference proteome</keyword>
<evidence type="ECO:0000256" key="1">
    <source>
        <dbReference type="ARBA" id="ARBA00022490"/>
    </source>
</evidence>
<dbReference type="GO" id="GO:0009379">
    <property type="term" value="C:Holliday junction helicase complex"/>
    <property type="evidence" value="ECO:0007669"/>
    <property type="project" value="InterPro"/>
</dbReference>
<dbReference type="InterPro" id="IPR010994">
    <property type="entry name" value="RuvA_2-like"/>
</dbReference>
<reference evidence="9" key="1">
    <citation type="submission" date="2015-07" db="EMBL/GenBank/DDBJ databases">
        <title>Lactobacillus ginsenosidimutans/EMML 3141/ whole genome sequencing.</title>
        <authorList>
            <person name="Kim M.K."/>
            <person name="Im W.-T."/>
            <person name="Srinivasan S."/>
            <person name="Lee J.-J."/>
        </authorList>
    </citation>
    <scope>NUCLEOTIDE SEQUENCE [LARGE SCALE GENOMIC DNA]</scope>
    <source>
        <strain evidence="9">EMML 3041</strain>
    </source>
</reference>
<dbReference type="CDD" id="cd14332">
    <property type="entry name" value="UBA_RuvA_C"/>
    <property type="match status" value="1"/>
</dbReference>
<evidence type="ECO:0000256" key="4">
    <source>
        <dbReference type="ARBA" id="ARBA00023172"/>
    </source>
</evidence>
<evidence type="ECO:0000256" key="6">
    <source>
        <dbReference type="HAMAP-Rule" id="MF_00031"/>
    </source>
</evidence>
<dbReference type="KEGG" id="lgn:ABM34_04885"/>
<dbReference type="GO" id="GO:0006310">
    <property type="term" value="P:DNA recombination"/>
    <property type="evidence" value="ECO:0007669"/>
    <property type="project" value="UniProtKB-UniRule"/>
</dbReference>
<dbReference type="SMART" id="SM00278">
    <property type="entry name" value="HhH1"/>
    <property type="match status" value="2"/>
</dbReference>